<keyword evidence="2" id="KW-1185">Reference proteome</keyword>
<dbReference type="EMBL" id="CAVMJV010000057">
    <property type="protein sequence ID" value="CAK5085311.1"/>
    <property type="molecule type" value="Genomic_DNA"/>
</dbReference>
<accession>A0ACB1A1I6</accession>
<comment type="caution">
    <text evidence="1">The sequence shown here is derived from an EMBL/GenBank/DDBJ whole genome shotgun (WGS) entry which is preliminary data.</text>
</comment>
<name>A0ACB1A1I6_MELEN</name>
<evidence type="ECO:0000313" key="1">
    <source>
        <dbReference type="EMBL" id="CAK5085311.1"/>
    </source>
</evidence>
<dbReference type="Proteomes" id="UP001497535">
    <property type="component" value="Unassembled WGS sequence"/>
</dbReference>
<sequence length="192" mass="22467">MSIFKFGQKVFSWLTHRFLFNLSYFHKLYLKMTASTALQKAIELVTRATDEDKNKNYEEALRLYTGSCEYFMHALKYECQAERQKEIIRERMQEYMKRAEDLKDHIKKTSNNSKGGKRPVKEDDKDSSGDEEDGNKKFQKAINKAIVVEKPNVKWEDIAGLDGAKEALKEAVILPIKFPHLFKGLMFFLKKI</sequence>
<proteinExistence type="predicted"/>
<organism evidence="1 2">
    <name type="scientific">Meloidogyne enterolobii</name>
    <name type="common">Root-knot nematode worm</name>
    <name type="synonym">Meloidogyne mayaguensis</name>
    <dbReference type="NCBI Taxonomy" id="390850"/>
    <lineage>
        <taxon>Eukaryota</taxon>
        <taxon>Metazoa</taxon>
        <taxon>Ecdysozoa</taxon>
        <taxon>Nematoda</taxon>
        <taxon>Chromadorea</taxon>
        <taxon>Rhabditida</taxon>
        <taxon>Tylenchina</taxon>
        <taxon>Tylenchomorpha</taxon>
        <taxon>Tylenchoidea</taxon>
        <taxon>Meloidogynidae</taxon>
        <taxon>Meloidogyninae</taxon>
        <taxon>Meloidogyne</taxon>
    </lineage>
</organism>
<gene>
    <name evidence="1" type="ORF">MENTE1834_LOCUS32751</name>
</gene>
<reference evidence="1" key="1">
    <citation type="submission" date="2023-11" db="EMBL/GenBank/DDBJ databases">
        <authorList>
            <person name="Poullet M."/>
        </authorList>
    </citation>
    <scope>NUCLEOTIDE SEQUENCE</scope>
    <source>
        <strain evidence="1">E1834</strain>
    </source>
</reference>
<protein>
    <submittedName>
        <fullName evidence="1">Uncharacterized protein</fullName>
    </submittedName>
</protein>
<evidence type="ECO:0000313" key="2">
    <source>
        <dbReference type="Proteomes" id="UP001497535"/>
    </source>
</evidence>